<dbReference type="PROSITE" id="PS50106">
    <property type="entry name" value="PDZ"/>
    <property type="match status" value="1"/>
</dbReference>
<dbReference type="PANTHER" id="PTHR19964">
    <property type="entry name" value="MULTIPLE PDZ DOMAIN PROTEIN"/>
    <property type="match status" value="1"/>
</dbReference>
<dbReference type="AlphaFoldDB" id="A0A564YUL3"/>
<dbReference type="InterPro" id="IPR036034">
    <property type="entry name" value="PDZ_sf"/>
</dbReference>
<name>A0A564YUL3_HYMDI</name>
<feature type="non-terminal residue" evidence="3">
    <location>
        <position position="208"/>
    </location>
</feature>
<protein>
    <recommendedName>
        <fullName evidence="2">PDZ domain-containing protein</fullName>
    </recommendedName>
</protein>
<dbReference type="SUPFAM" id="SSF50156">
    <property type="entry name" value="PDZ domain-like"/>
    <property type="match status" value="1"/>
</dbReference>
<evidence type="ECO:0000259" key="2">
    <source>
        <dbReference type="PROSITE" id="PS50106"/>
    </source>
</evidence>
<dbReference type="PANTHER" id="PTHR19964:SF92">
    <property type="entry name" value="PATJ HOMOLOG"/>
    <property type="match status" value="1"/>
</dbReference>
<feature type="compositionally biased region" description="Pro residues" evidence="1">
    <location>
        <begin position="187"/>
        <end position="202"/>
    </location>
</feature>
<dbReference type="InterPro" id="IPR051342">
    <property type="entry name" value="PDZ_scaffold"/>
</dbReference>
<dbReference type="InterPro" id="IPR001478">
    <property type="entry name" value="PDZ"/>
</dbReference>
<reference evidence="3 4" key="1">
    <citation type="submission" date="2019-07" db="EMBL/GenBank/DDBJ databases">
        <authorList>
            <person name="Jastrzebski P J."/>
            <person name="Paukszto L."/>
            <person name="Jastrzebski P J."/>
        </authorList>
    </citation>
    <scope>NUCLEOTIDE SEQUENCE [LARGE SCALE GENOMIC DNA]</scope>
    <source>
        <strain evidence="3 4">WMS-il1</strain>
    </source>
</reference>
<gene>
    <name evidence="3" type="ORF">WMSIL1_LOCUS9738</name>
</gene>
<dbReference type="Gene3D" id="2.30.42.10">
    <property type="match status" value="1"/>
</dbReference>
<dbReference type="Proteomes" id="UP000321570">
    <property type="component" value="Unassembled WGS sequence"/>
</dbReference>
<dbReference type="EMBL" id="CABIJS010000410">
    <property type="protein sequence ID" value="VUZ50925.1"/>
    <property type="molecule type" value="Genomic_DNA"/>
</dbReference>
<sequence length="208" mass="21668">EVELICLQNDLNNGLGFGLLGNKTTGVLVRNIVPGGSADLGGNLHPGDLILRVGEVSTRGLGPDQVARLLRQTAVANYNLGAASADTTSSISSTSTATTSTNMSTAPPVSLLVARPAQGSPSALANVFEKQSQQVRTRQPLGPLCIVPTEALDESLECITDLMLPMTPLPPPSTKFPVRDATETDTTPPPPLPQSKPPPPPTTTDMKE</sequence>
<feature type="non-terminal residue" evidence="3">
    <location>
        <position position="1"/>
    </location>
</feature>
<evidence type="ECO:0000313" key="4">
    <source>
        <dbReference type="Proteomes" id="UP000321570"/>
    </source>
</evidence>
<proteinExistence type="predicted"/>
<evidence type="ECO:0000256" key="1">
    <source>
        <dbReference type="SAM" id="MobiDB-lite"/>
    </source>
</evidence>
<evidence type="ECO:0000313" key="3">
    <source>
        <dbReference type="EMBL" id="VUZ50925.1"/>
    </source>
</evidence>
<organism evidence="3 4">
    <name type="scientific">Hymenolepis diminuta</name>
    <name type="common">Rat tapeworm</name>
    <dbReference type="NCBI Taxonomy" id="6216"/>
    <lineage>
        <taxon>Eukaryota</taxon>
        <taxon>Metazoa</taxon>
        <taxon>Spiralia</taxon>
        <taxon>Lophotrochozoa</taxon>
        <taxon>Platyhelminthes</taxon>
        <taxon>Cestoda</taxon>
        <taxon>Eucestoda</taxon>
        <taxon>Cyclophyllidea</taxon>
        <taxon>Hymenolepididae</taxon>
        <taxon>Hymenolepis</taxon>
    </lineage>
</organism>
<dbReference type="Pfam" id="PF00595">
    <property type="entry name" value="PDZ"/>
    <property type="match status" value="1"/>
</dbReference>
<dbReference type="SMART" id="SM00228">
    <property type="entry name" value="PDZ"/>
    <property type="match status" value="1"/>
</dbReference>
<accession>A0A564YUL3</accession>
<feature type="region of interest" description="Disordered" evidence="1">
    <location>
        <begin position="168"/>
        <end position="208"/>
    </location>
</feature>
<keyword evidence="4" id="KW-1185">Reference proteome</keyword>
<feature type="domain" description="PDZ" evidence="2">
    <location>
        <begin position="4"/>
        <end position="73"/>
    </location>
</feature>